<feature type="transmembrane region" description="Helical" evidence="6">
    <location>
        <begin position="12"/>
        <end position="33"/>
    </location>
</feature>
<keyword evidence="9" id="KW-1185">Reference proteome</keyword>
<dbReference type="AlphaFoldDB" id="A0A132PCL9"/>
<dbReference type="InterPro" id="IPR011701">
    <property type="entry name" value="MFS"/>
</dbReference>
<sequence>MRQRPFRPFYGWLMLGGLSATELVSWGVLIYAFSVLIVPMRAELGWSLAELNAAYATGVFISGLLAIPVGRVLQVHGARGVMTAGTVATVVMLLLWSAVDSVPVFYAVFLIGGFAMATTLYEPAFAVTAAWFDRLRPRAVLILTVFGGLASVVFVPLTAVLVDTFGWRQSLVVLAGIAALIGFPVHGMLLRRRPADLGLHPDGARVPRPPQPHHVAGSPRVALRSKSFRWMTLCLVMSTAAKFAVSVVLVAFLTDRGYSLPTAALAAGSVGLFQVAGRLIVIALRGRMSQHLITALLFFGQGVAIALLLFVTGTDATATVTVVVFVVLFGLGFGLEALVRGTLVAEYYGPANYPSINGVLGAFVVAARAAGPLLAGVAGTGFGGFQSVFVTAAALCCLSAWTLVLAQRARRAEVAALADGRPEP</sequence>
<feature type="transmembrane region" description="Helical" evidence="6">
    <location>
        <begin position="385"/>
        <end position="406"/>
    </location>
</feature>
<feature type="transmembrane region" description="Helical" evidence="6">
    <location>
        <begin position="139"/>
        <end position="159"/>
    </location>
</feature>
<dbReference type="InterPro" id="IPR020846">
    <property type="entry name" value="MFS_dom"/>
</dbReference>
<evidence type="ECO:0000256" key="5">
    <source>
        <dbReference type="ARBA" id="ARBA00023136"/>
    </source>
</evidence>
<dbReference type="PROSITE" id="PS50850">
    <property type="entry name" value="MFS"/>
    <property type="match status" value="1"/>
</dbReference>
<protein>
    <recommendedName>
        <fullName evidence="7">Major facilitator superfamily (MFS) profile domain-containing protein</fullName>
    </recommendedName>
</protein>
<comment type="subcellular location">
    <subcellularLocation>
        <location evidence="1">Cell membrane</location>
        <topology evidence="1">Multi-pass membrane protein</topology>
    </subcellularLocation>
</comment>
<dbReference type="Gene3D" id="1.20.1250.20">
    <property type="entry name" value="MFS general substrate transporter like domains"/>
    <property type="match status" value="2"/>
</dbReference>
<evidence type="ECO:0000259" key="7">
    <source>
        <dbReference type="PROSITE" id="PS50850"/>
    </source>
</evidence>
<evidence type="ECO:0000313" key="8">
    <source>
        <dbReference type="EMBL" id="KWX20073.1"/>
    </source>
</evidence>
<dbReference type="InterPro" id="IPR052983">
    <property type="entry name" value="MFS_Riboflavin_Transporter"/>
</dbReference>
<dbReference type="Pfam" id="PF07690">
    <property type="entry name" value="MFS_1"/>
    <property type="match status" value="1"/>
</dbReference>
<gene>
    <name evidence="8" type="ORF">AFM11_32435</name>
</gene>
<dbReference type="PANTHER" id="PTHR43385">
    <property type="entry name" value="RIBOFLAVIN TRANSPORTER RIBJ"/>
    <property type="match status" value="1"/>
</dbReference>
<accession>A0A132PCL9</accession>
<evidence type="ECO:0000256" key="1">
    <source>
        <dbReference type="ARBA" id="ARBA00004651"/>
    </source>
</evidence>
<keyword evidence="5 6" id="KW-0472">Membrane</keyword>
<organism evidence="8 9">
    <name type="scientific">Mycolicibacterium wolinskyi</name>
    <dbReference type="NCBI Taxonomy" id="59750"/>
    <lineage>
        <taxon>Bacteria</taxon>
        <taxon>Bacillati</taxon>
        <taxon>Actinomycetota</taxon>
        <taxon>Actinomycetes</taxon>
        <taxon>Mycobacteriales</taxon>
        <taxon>Mycobacteriaceae</taxon>
        <taxon>Mycolicibacterium</taxon>
    </lineage>
</organism>
<feature type="transmembrane region" description="Helical" evidence="6">
    <location>
        <begin position="171"/>
        <end position="190"/>
    </location>
</feature>
<feature type="transmembrane region" description="Helical" evidence="6">
    <location>
        <begin position="359"/>
        <end position="379"/>
    </location>
</feature>
<evidence type="ECO:0000256" key="2">
    <source>
        <dbReference type="ARBA" id="ARBA00022448"/>
    </source>
</evidence>
<feature type="transmembrane region" description="Helical" evidence="6">
    <location>
        <begin position="53"/>
        <end position="73"/>
    </location>
</feature>
<dbReference type="Proteomes" id="UP000070612">
    <property type="component" value="Unassembled WGS sequence"/>
</dbReference>
<feature type="transmembrane region" description="Helical" evidence="6">
    <location>
        <begin position="292"/>
        <end position="312"/>
    </location>
</feature>
<comment type="caution">
    <text evidence="8">The sequence shown here is derived from an EMBL/GenBank/DDBJ whole genome shotgun (WGS) entry which is preliminary data.</text>
</comment>
<keyword evidence="4 6" id="KW-1133">Transmembrane helix</keyword>
<dbReference type="GO" id="GO:0005886">
    <property type="term" value="C:plasma membrane"/>
    <property type="evidence" value="ECO:0007669"/>
    <property type="project" value="UniProtKB-SubCell"/>
</dbReference>
<reference evidence="8 9" key="1">
    <citation type="submission" date="2015-07" db="EMBL/GenBank/DDBJ databases">
        <title>A draft genome sequence of Mycobacterium wolinskyi.</title>
        <authorList>
            <person name="de Man T.J."/>
            <person name="Perry K.A."/>
            <person name="Coulliette A.D."/>
            <person name="Jensen B."/>
            <person name="Toney N.C."/>
            <person name="Limbago B.M."/>
            <person name="Noble-Wang J."/>
        </authorList>
    </citation>
    <scope>NUCLEOTIDE SEQUENCE [LARGE SCALE GENOMIC DNA]</scope>
    <source>
        <strain evidence="8 9">CDC_01</strain>
    </source>
</reference>
<dbReference type="InterPro" id="IPR036259">
    <property type="entry name" value="MFS_trans_sf"/>
</dbReference>
<proteinExistence type="predicted"/>
<keyword evidence="3 6" id="KW-0812">Transmembrane</keyword>
<feature type="transmembrane region" description="Helical" evidence="6">
    <location>
        <begin position="318"/>
        <end position="339"/>
    </location>
</feature>
<dbReference type="STRING" id="59750.AWC31_19560"/>
<keyword evidence="2" id="KW-0813">Transport</keyword>
<dbReference type="GO" id="GO:0022857">
    <property type="term" value="F:transmembrane transporter activity"/>
    <property type="evidence" value="ECO:0007669"/>
    <property type="project" value="InterPro"/>
</dbReference>
<evidence type="ECO:0000256" key="3">
    <source>
        <dbReference type="ARBA" id="ARBA00022692"/>
    </source>
</evidence>
<evidence type="ECO:0000313" key="9">
    <source>
        <dbReference type="Proteomes" id="UP000070612"/>
    </source>
</evidence>
<evidence type="ECO:0000256" key="4">
    <source>
        <dbReference type="ARBA" id="ARBA00022989"/>
    </source>
</evidence>
<feature type="domain" description="Major facilitator superfamily (MFS) profile" evidence="7">
    <location>
        <begin position="13"/>
        <end position="411"/>
    </location>
</feature>
<dbReference type="PANTHER" id="PTHR43385:SF1">
    <property type="entry name" value="RIBOFLAVIN TRANSPORTER RIBJ"/>
    <property type="match status" value="1"/>
</dbReference>
<feature type="transmembrane region" description="Helical" evidence="6">
    <location>
        <begin position="258"/>
        <end position="280"/>
    </location>
</feature>
<dbReference type="EMBL" id="LGTW01000031">
    <property type="protein sequence ID" value="KWX20073.1"/>
    <property type="molecule type" value="Genomic_DNA"/>
</dbReference>
<feature type="transmembrane region" description="Helical" evidence="6">
    <location>
        <begin position="80"/>
        <end position="99"/>
    </location>
</feature>
<dbReference type="RefSeq" id="WP_067858092.1">
    <property type="nucleotide sequence ID" value="NZ_LGTW01000031.1"/>
</dbReference>
<name>A0A132PCL9_9MYCO</name>
<feature type="transmembrane region" description="Helical" evidence="6">
    <location>
        <begin position="230"/>
        <end position="252"/>
    </location>
</feature>
<feature type="transmembrane region" description="Helical" evidence="6">
    <location>
        <begin position="105"/>
        <end position="132"/>
    </location>
</feature>
<dbReference type="PATRIC" id="fig|59750.3.peg.4815"/>
<dbReference type="SUPFAM" id="SSF103473">
    <property type="entry name" value="MFS general substrate transporter"/>
    <property type="match status" value="1"/>
</dbReference>
<evidence type="ECO:0000256" key="6">
    <source>
        <dbReference type="SAM" id="Phobius"/>
    </source>
</evidence>